<dbReference type="InterPro" id="IPR010656">
    <property type="entry name" value="DctM"/>
</dbReference>
<evidence type="ECO:0000256" key="1">
    <source>
        <dbReference type="ARBA" id="ARBA00004429"/>
    </source>
</evidence>
<dbReference type="OMA" id="GSRWIEH"/>
<feature type="transmembrane region" description="Helical" evidence="7">
    <location>
        <begin position="279"/>
        <end position="302"/>
    </location>
</feature>
<feature type="transmembrane region" description="Helical" evidence="7">
    <location>
        <begin position="362"/>
        <end position="388"/>
    </location>
</feature>
<name>A0A850LG80_9RHOB</name>
<feature type="transmembrane region" description="Helical" evidence="7">
    <location>
        <begin position="79"/>
        <end position="97"/>
    </location>
</feature>
<dbReference type="InterPro" id="IPR004681">
    <property type="entry name" value="TRAP_DctM"/>
</dbReference>
<dbReference type="AlphaFoldDB" id="A0A850LG80"/>
<dbReference type="Proteomes" id="UP000565723">
    <property type="component" value="Unassembled WGS sequence"/>
</dbReference>
<feature type="transmembrane region" description="Helical" evidence="7">
    <location>
        <begin position="103"/>
        <end position="124"/>
    </location>
</feature>
<evidence type="ECO:0000256" key="6">
    <source>
        <dbReference type="ARBA" id="ARBA00023136"/>
    </source>
</evidence>
<gene>
    <name evidence="9" type="ORF">HW564_08875</name>
</gene>
<reference evidence="9 10" key="1">
    <citation type="journal article" date="2020" name="Proc. Natl. Acad. Sci. U.S.A.">
        <title>Ecological drivers of bacterial community assembly in synthetic phycospheres.</title>
        <authorList>
            <person name="Fu H."/>
            <person name="Uchimiya M."/>
            <person name="Gore J."/>
            <person name="Moran M.A."/>
        </authorList>
    </citation>
    <scope>NUCLEOTIDE SEQUENCE [LARGE SCALE GENOMIC DNA]</scope>
    <source>
        <strain evidence="9">HF-Din03</strain>
    </source>
</reference>
<evidence type="ECO:0000256" key="7">
    <source>
        <dbReference type="RuleBase" id="RU369079"/>
    </source>
</evidence>
<organism evidence="9 10">
    <name type="scientific">Ruegeria pomeroyi</name>
    <dbReference type="NCBI Taxonomy" id="89184"/>
    <lineage>
        <taxon>Bacteria</taxon>
        <taxon>Pseudomonadati</taxon>
        <taxon>Pseudomonadota</taxon>
        <taxon>Alphaproteobacteria</taxon>
        <taxon>Rhodobacterales</taxon>
        <taxon>Roseobacteraceae</taxon>
        <taxon>Ruegeria</taxon>
    </lineage>
</organism>
<comment type="subcellular location">
    <subcellularLocation>
        <location evidence="1 7">Cell inner membrane</location>
        <topology evidence="1 7">Multi-pass membrane protein</topology>
    </subcellularLocation>
</comment>
<dbReference type="NCBIfam" id="TIGR00786">
    <property type="entry name" value="dctM"/>
    <property type="match status" value="1"/>
</dbReference>
<feature type="transmembrane region" description="Helical" evidence="7">
    <location>
        <begin position="48"/>
        <end position="70"/>
    </location>
</feature>
<feature type="domain" description="TRAP C4-dicarboxylate transport system permease DctM subunit" evidence="8">
    <location>
        <begin position="7"/>
        <end position="424"/>
    </location>
</feature>
<accession>A0A850LG80</accession>
<evidence type="ECO:0000259" key="8">
    <source>
        <dbReference type="Pfam" id="PF06808"/>
    </source>
</evidence>
<comment type="similarity">
    <text evidence="7">Belongs to the TRAP transporter large permease family.</text>
</comment>
<feature type="transmembrane region" description="Helical" evidence="7">
    <location>
        <begin position="7"/>
        <end position="36"/>
    </location>
</feature>
<keyword evidence="2" id="KW-1003">Cell membrane</keyword>
<proteinExistence type="inferred from homology"/>
<protein>
    <recommendedName>
        <fullName evidence="7">TRAP transporter large permease protein</fullName>
    </recommendedName>
</protein>
<keyword evidence="5 7" id="KW-1133">Transmembrane helix</keyword>
<evidence type="ECO:0000313" key="10">
    <source>
        <dbReference type="Proteomes" id="UP000565723"/>
    </source>
</evidence>
<keyword evidence="6 7" id="KW-0472">Membrane</keyword>
<dbReference type="GO" id="GO:0022857">
    <property type="term" value="F:transmembrane transporter activity"/>
    <property type="evidence" value="ECO:0007669"/>
    <property type="project" value="UniProtKB-UniRule"/>
</dbReference>
<evidence type="ECO:0000256" key="3">
    <source>
        <dbReference type="ARBA" id="ARBA00022519"/>
    </source>
</evidence>
<dbReference type="Pfam" id="PF06808">
    <property type="entry name" value="DctM"/>
    <property type="match status" value="1"/>
</dbReference>
<evidence type="ECO:0000313" key="9">
    <source>
        <dbReference type="EMBL" id="NVK97026.1"/>
    </source>
</evidence>
<feature type="transmembrane region" description="Helical" evidence="7">
    <location>
        <begin position="169"/>
        <end position="192"/>
    </location>
</feature>
<feature type="transmembrane region" description="Helical" evidence="7">
    <location>
        <begin position="136"/>
        <end position="163"/>
    </location>
</feature>
<dbReference type="PIRSF" id="PIRSF006066">
    <property type="entry name" value="HI0050"/>
    <property type="match status" value="1"/>
</dbReference>
<comment type="caution">
    <text evidence="9">The sequence shown here is derived from an EMBL/GenBank/DDBJ whole genome shotgun (WGS) entry which is preliminary data.</text>
</comment>
<sequence>MAPLLMFAALFVLVFAGVPVAFSLIIIAVVFGYTVFGDLIFLQLYGPLLSTASNFVLAAIPLFIFMGAVLERSGIARRLFHALQLWLGGFPGGLSLSTIAMCAIFAAASGVVGAVEIVVGLMAIPPMMKAGYRNDLIAGTICAGGSLGTIIPPSVIVVVYASIAQLSIGQLFAASIMPGFLMVVFFVGYILIRSLRNPADAPPLPIHDRAIPLKEKMTISLTAMLPPLALIVMVLGSLLAGIASATEAAAVGAAGTLLLTLMFRELTLKLVMDSLGVTLRITAMIMLIVAGGTMFTSIFAVTGGGGLVRDAVESIGYGNFGIIAFFLTVVFFSGFVLDWVSIVLIFVPIFAPIVKSAGIDPIWFAMMVLVVIQTSYLTPPMAPSIFYLRSIAPRSMTYGQMYRGVLPFVGAQMLVLVVIVFFPATVTWLPSILVGL</sequence>
<feature type="transmembrane region" description="Helical" evidence="7">
    <location>
        <begin position="408"/>
        <end position="429"/>
    </location>
</feature>
<evidence type="ECO:0000256" key="4">
    <source>
        <dbReference type="ARBA" id="ARBA00022692"/>
    </source>
</evidence>
<feature type="transmembrane region" description="Helical" evidence="7">
    <location>
        <begin position="322"/>
        <end position="350"/>
    </location>
</feature>
<feature type="transmembrane region" description="Helical" evidence="7">
    <location>
        <begin position="219"/>
        <end position="242"/>
    </location>
</feature>
<keyword evidence="7" id="KW-0813">Transport</keyword>
<dbReference type="RefSeq" id="WP_011242042.1">
    <property type="nucleotide sequence ID" value="NZ_JABXIY010000023.1"/>
</dbReference>
<dbReference type="PANTHER" id="PTHR33362:SF7">
    <property type="entry name" value="SLL1103 PROTEIN"/>
    <property type="match status" value="1"/>
</dbReference>
<feature type="transmembrane region" description="Helical" evidence="7">
    <location>
        <begin position="248"/>
        <end position="267"/>
    </location>
</feature>
<comment type="function">
    <text evidence="7">Part of the tripartite ATP-independent periplasmic (TRAP) transport system.</text>
</comment>
<keyword evidence="3 7" id="KW-0997">Cell inner membrane</keyword>
<evidence type="ECO:0000256" key="2">
    <source>
        <dbReference type="ARBA" id="ARBA00022475"/>
    </source>
</evidence>
<dbReference type="PANTHER" id="PTHR33362">
    <property type="entry name" value="SIALIC ACID TRAP TRANSPORTER PERMEASE PROTEIN SIAT-RELATED"/>
    <property type="match status" value="1"/>
</dbReference>
<dbReference type="EMBL" id="JABXIY010000023">
    <property type="protein sequence ID" value="NVK97026.1"/>
    <property type="molecule type" value="Genomic_DNA"/>
</dbReference>
<comment type="subunit">
    <text evidence="7">The complex comprises the extracytoplasmic solute receptor protein and the two transmembrane proteins.</text>
</comment>
<keyword evidence="4 7" id="KW-0812">Transmembrane</keyword>
<evidence type="ECO:0000256" key="5">
    <source>
        <dbReference type="ARBA" id="ARBA00022989"/>
    </source>
</evidence>
<dbReference type="GO" id="GO:0005886">
    <property type="term" value="C:plasma membrane"/>
    <property type="evidence" value="ECO:0007669"/>
    <property type="project" value="UniProtKB-SubCell"/>
</dbReference>